<evidence type="ECO:0000256" key="4">
    <source>
        <dbReference type="HAMAP-Rule" id="MF_00487"/>
    </source>
</evidence>
<protein>
    <recommendedName>
        <fullName evidence="4">Malate dehydrogenase</fullName>
        <ecNumber evidence="4">1.1.1.37</ecNumber>
    </recommendedName>
</protein>
<dbReference type="GO" id="GO:0006099">
    <property type="term" value="P:tricarboxylic acid cycle"/>
    <property type="evidence" value="ECO:0007669"/>
    <property type="project" value="UniProtKB-UniRule"/>
</dbReference>
<comment type="caution">
    <text evidence="10">The sequence shown here is derived from an EMBL/GenBank/DDBJ whole genome shotgun (WGS) entry which is preliminary data.</text>
</comment>
<evidence type="ECO:0000256" key="3">
    <source>
        <dbReference type="ARBA" id="ARBA00023027"/>
    </source>
</evidence>
<evidence type="ECO:0000313" key="10">
    <source>
        <dbReference type="EMBL" id="HGF34197.1"/>
    </source>
</evidence>
<evidence type="ECO:0000256" key="6">
    <source>
        <dbReference type="PIRSR" id="PIRSR000102-2"/>
    </source>
</evidence>
<dbReference type="InterPro" id="IPR001236">
    <property type="entry name" value="Lactate/malate_DH_N"/>
</dbReference>
<dbReference type="PRINTS" id="PR00086">
    <property type="entry name" value="LLDHDRGNASE"/>
</dbReference>
<dbReference type="Pfam" id="PF02866">
    <property type="entry name" value="Ldh_1_C"/>
    <property type="match status" value="1"/>
</dbReference>
<evidence type="ECO:0000259" key="9">
    <source>
        <dbReference type="Pfam" id="PF02866"/>
    </source>
</evidence>
<comment type="similarity">
    <text evidence="4">Belongs to the LDH/MDH superfamily. MDH type 3 family.</text>
</comment>
<comment type="function">
    <text evidence="4">Catalyzes the reversible oxidation of malate to oxaloacetate.</text>
</comment>
<dbReference type="PANTHER" id="PTHR43128:SF16">
    <property type="entry name" value="L-LACTATE DEHYDROGENASE"/>
    <property type="match status" value="1"/>
</dbReference>
<organism evidence="10">
    <name type="scientific">Desulfobacca acetoxidans</name>
    <dbReference type="NCBI Taxonomy" id="60893"/>
    <lineage>
        <taxon>Bacteria</taxon>
        <taxon>Pseudomonadati</taxon>
        <taxon>Thermodesulfobacteriota</taxon>
        <taxon>Desulfobaccia</taxon>
        <taxon>Desulfobaccales</taxon>
        <taxon>Desulfobaccaceae</taxon>
        <taxon>Desulfobacca</taxon>
    </lineage>
</organism>
<dbReference type="InterPro" id="IPR011275">
    <property type="entry name" value="Malate_DH_type3"/>
</dbReference>
<feature type="domain" description="Lactate/malate dehydrogenase N-terminal" evidence="8">
    <location>
        <begin position="5"/>
        <end position="143"/>
    </location>
</feature>
<evidence type="ECO:0000256" key="1">
    <source>
        <dbReference type="ARBA" id="ARBA00022532"/>
    </source>
</evidence>
<keyword evidence="1 4" id="KW-0816">Tricarboxylic acid cycle</keyword>
<evidence type="ECO:0000256" key="2">
    <source>
        <dbReference type="ARBA" id="ARBA00023002"/>
    </source>
</evidence>
<dbReference type="SUPFAM" id="SSF51735">
    <property type="entry name" value="NAD(P)-binding Rossmann-fold domains"/>
    <property type="match status" value="1"/>
</dbReference>
<name>A0A7C3UY01_9BACT</name>
<dbReference type="InterPro" id="IPR015955">
    <property type="entry name" value="Lactate_DH/Glyco_Ohase_4_C"/>
</dbReference>
<comment type="catalytic activity">
    <reaction evidence="4">
        <text>(S)-malate + NAD(+) = oxaloacetate + NADH + H(+)</text>
        <dbReference type="Rhea" id="RHEA:21432"/>
        <dbReference type="ChEBI" id="CHEBI:15378"/>
        <dbReference type="ChEBI" id="CHEBI:15589"/>
        <dbReference type="ChEBI" id="CHEBI:16452"/>
        <dbReference type="ChEBI" id="CHEBI:57540"/>
        <dbReference type="ChEBI" id="CHEBI:57945"/>
        <dbReference type="EC" id="1.1.1.37"/>
    </reaction>
</comment>
<dbReference type="FunFam" id="3.90.110.10:FF:000004">
    <property type="entry name" value="Malate dehydrogenase"/>
    <property type="match status" value="1"/>
</dbReference>
<dbReference type="Pfam" id="PF00056">
    <property type="entry name" value="Ldh_1_N"/>
    <property type="match status" value="1"/>
</dbReference>
<feature type="binding site" evidence="4 7">
    <location>
        <position position="34"/>
    </location>
    <ligand>
        <name>NAD(+)</name>
        <dbReference type="ChEBI" id="CHEBI:57540"/>
    </ligand>
</feature>
<proteinExistence type="inferred from homology"/>
<dbReference type="InterPro" id="IPR022383">
    <property type="entry name" value="Lactate/malate_DH_C"/>
</dbReference>
<feature type="active site" description="Proton acceptor" evidence="4 5">
    <location>
        <position position="176"/>
    </location>
</feature>
<accession>A0A7C3UY01</accession>
<dbReference type="NCBIfam" id="TIGR01763">
    <property type="entry name" value="MalateDH_bact"/>
    <property type="match status" value="1"/>
</dbReference>
<dbReference type="AlphaFoldDB" id="A0A7C3UY01"/>
<dbReference type="GO" id="GO:0006089">
    <property type="term" value="P:lactate metabolic process"/>
    <property type="evidence" value="ECO:0007669"/>
    <property type="project" value="TreeGrafter"/>
</dbReference>
<dbReference type="InterPro" id="IPR001557">
    <property type="entry name" value="L-lactate/malate_DH"/>
</dbReference>
<feature type="binding site" evidence="4 6">
    <location>
        <position position="83"/>
    </location>
    <ligand>
        <name>substrate</name>
    </ligand>
</feature>
<dbReference type="Gene3D" id="3.40.50.720">
    <property type="entry name" value="NAD(P)-binding Rossmann-like Domain"/>
    <property type="match status" value="1"/>
</dbReference>
<feature type="binding site" evidence="4 7">
    <location>
        <position position="96"/>
    </location>
    <ligand>
        <name>NAD(+)</name>
        <dbReference type="ChEBI" id="CHEBI:57540"/>
    </ligand>
</feature>
<keyword evidence="2 4" id="KW-0560">Oxidoreductase</keyword>
<evidence type="ECO:0000259" key="8">
    <source>
        <dbReference type="Pfam" id="PF00056"/>
    </source>
</evidence>
<evidence type="ECO:0000256" key="5">
    <source>
        <dbReference type="PIRSR" id="PIRSR000102-1"/>
    </source>
</evidence>
<dbReference type="PIRSF" id="PIRSF000102">
    <property type="entry name" value="Lac_mal_DH"/>
    <property type="match status" value="1"/>
</dbReference>
<dbReference type="NCBIfam" id="NF004863">
    <property type="entry name" value="PRK06223.1"/>
    <property type="match status" value="1"/>
</dbReference>
<dbReference type="FunFam" id="3.40.50.720:FF:000018">
    <property type="entry name" value="Malate dehydrogenase"/>
    <property type="match status" value="1"/>
</dbReference>
<dbReference type="HAMAP" id="MF_00487">
    <property type="entry name" value="Malate_dehydrog_3"/>
    <property type="match status" value="1"/>
</dbReference>
<dbReference type="SUPFAM" id="SSF56327">
    <property type="entry name" value="LDH C-terminal domain-like"/>
    <property type="match status" value="1"/>
</dbReference>
<feature type="binding site" evidence="4 6">
    <location>
        <position position="89"/>
    </location>
    <ligand>
        <name>substrate</name>
    </ligand>
</feature>
<keyword evidence="3 4" id="KW-0520">NAD</keyword>
<feature type="domain" description="Lactate/malate dehydrogenase C-terminal" evidence="9">
    <location>
        <begin position="148"/>
        <end position="301"/>
    </location>
</feature>
<dbReference type="Gene3D" id="3.90.110.10">
    <property type="entry name" value="Lactate dehydrogenase/glycoside hydrolase, family 4, C-terminal"/>
    <property type="match status" value="1"/>
</dbReference>
<feature type="binding site" evidence="4 7">
    <location>
        <begin position="10"/>
        <end position="15"/>
    </location>
    <ligand>
        <name>NAD(+)</name>
        <dbReference type="ChEBI" id="CHEBI:57540"/>
    </ligand>
</feature>
<dbReference type="EC" id="1.1.1.37" evidence="4"/>
<dbReference type="GO" id="GO:0030060">
    <property type="term" value="F:L-malate dehydrogenase (NAD+) activity"/>
    <property type="evidence" value="ECO:0007669"/>
    <property type="project" value="UniProtKB-UniRule"/>
</dbReference>
<feature type="binding site" evidence="4 6">
    <location>
        <position position="152"/>
    </location>
    <ligand>
        <name>substrate</name>
    </ligand>
</feature>
<gene>
    <name evidence="4 10" type="primary">mdh</name>
    <name evidence="10" type="ORF">ENW96_07380</name>
</gene>
<dbReference type="PANTHER" id="PTHR43128">
    <property type="entry name" value="L-2-HYDROXYCARBOXYLATE DEHYDROGENASE (NAD(P)(+))"/>
    <property type="match status" value="1"/>
</dbReference>
<evidence type="ECO:0000256" key="7">
    <source>
        <dbReference type="PIRSR" id="PIRSR000102-3"/>
    </source>
</evidence>
<dbReference type="GO" id="GO:0004459">
    <property type="term" value="F:L-lactate dehydrogenase (NAD+) activity"/>
    <property type="evidence" value="ECO:0007669"/>
    <property type="project" value="TreeGrafter"/>
</dbReference>
<feature type="binding site" evidence="4 6">
    <location>
        <position position="121"/>
    </location>
    <ligand>
        <name>substrate</name>
    </ligand>
</feature>
<dbReference type="CDD" id="cd01339">
    <property type="entry name" value="LDH-like_MDH"/>
    <property type="match status" value="1"/>
</dbReference>
<feature type="binding site" evidence="4 7">
    <location>
        <begin position="119"/>
        <end position="121"/>
    </location>
    <ligand>
        <name>NAD(+)</name>
        <dbReference type="ChEBI" id="CHEBI:57540"/>
    </ligand>
</feature>
<reference evidence="10" key="1">
    <citation type="journal article" date="2020" name="mSystems">
        <title>Genome- and Community-Level Interaction Insights into Carbon Utilization and Element Cycling Functions of Hydrothermarchaeota in Hydrothermal Sediment.</title>
        <authorList>
            <person name="Zhou Z."/>
            <person name="Liu Y."/>
            <person name="Xu W."/>
            <person name="Pan J."/>
            <person name="Luo Z.H."/>
            <person name="Li M."/>
        </authorList>
    </citation>
    <scope>NUCLEOTIDE SEQUENCE [LARGE SCALE GENOMIC DNA]</scope>
    <source>
        <strain evidence="10">SpSt-897</strain>
    </source>
</reference>
<sequence length="309" mass="32486">MARPKITVVGAGNVGATCAHWAAARELADVVLVDIVEGMPQGKALDLMQARPIFGFNVEVTGANDYAATQGSDVVIITAGIARKPGMSREDLINTNKNIVANVTKEVAAQSPGAFLIIVSNPLDAMCYVAYKVSGFPKNRVMGMAGILDTARYRCFIAMELGVAVEEIQAMVLGGHGDEMVPVVSATNSSGVPLTELLPQDRISALVERTKKGGGEIVALLKTGSAYYAPAAAAVQMAEAILKDQKRLVPVSAYLQGEYGLNDIFFGVPVILGAGGIERIVPLKLTAEEEGLLKKSAAAVAKTRDDLKM</sequence>
<dbReference type="InterPro" id="IPR036291">
    <property type="entry name" value="NAD(P)-bd_dom_sf"/>
</dbReference>
<dbReference type="EMBL" id="DTMF01000182">
    <property type="protein sequence ID" value="HGF34197.1"/>
    <property type="molecule type" value="Genomic_DNA"/>
</dbReference>